<evidence type="ECO:0000256" key="1">
    <source>
        <dbReference type="ARBA" id="ARBA00004651"/>
    </source>
</evidence>
<dbReference type="RefSeq" id="WP_221870902.1">
    <property type="nucleotide sequence ID" value="NZ_JACWFH010000006.1"/>
</dbReference>
<feature type="transmembrane region" description="Helical" evidence="6">
    <location>
        <begin position="339"/>
        <end position="366"/>
    </location>
</feature>
<proteinExistence type="predicted"/>
<keyword evidence="4 6" id="KW-1133">Transmembrane helix</keyword>
<feature type="domain" description="Major facilitator superfamily (MFS) profile" evidence="7">
    <location>
        <begin position="13"/>
        <end position="398"/>
    </location>
</feature>
<protein>
    <submittedName>
        <fullName evidence="8">MFS transporter</fullName>
    </submittedName>
</protein>
<dbReference type="CDD" id="cd17316">
    <property type="entry name" value="MFS_SV2_like"/>
    <property type="match status" value="1"/>
</dbReference>
<comment type="caution">
    <text evidence="8">The sequence shown here is derived from an EMBL/GenBank/DDBJ whole genome shotgun (WGS) entry which is preliminary data.</text>
</comment>
<feature type="transmembrane region" description="Helical" evidence="6">
    <location>
        <begin position="105"/>
        <end position="126"/>
    </location>
</feature>
<name>A0ABS7K0M8_9BACI</name>
<evidence type="ECO:0000256" key="2">
    <source>
        <dbReference type="ARBA" id="ARBA00022448"/>
    </source>
</evidence>
<feature type="transmembrane region" description="Helical" evidence="6">
    <location>
        <begin position="253"/>
        <end position="271"/>
    </location>
</feature>
<feature type="transmembrane region" description="Helical" evidence="6">
    <location>
        <begin position="372"/>
        <end position="394"/>
    </location>
</feature>
<dbReference type="PANTHER" id="PTHR23508:SF10">
    <property type="entry name" value="CARBOXYLIC ACID TRANSPORTER PROTEIN HOMOLOG"/>
    <property type="match status" value="1"/>
</dbReference>
<reference evidence="8 9" key="1">
    <citation type="submission" date="2020-07" db="EMBL/GenBank/DDBJ databases">
        <title>Fungal Genomes of the International Space Station.</title>
        <authorList>
            <person name="Seuylemezian A."/>
            <person name="Singh N.K."/>
            <person name="Wood J."/>
            <person name="Venkateswaran K."/>
        </authorList>
    </citation>
    <scope>NUCLEOTIDE SEQUENCE [LARGE SCALE GENOMIC DNA]</scope>
    <source>
        <strain evidence="8 9">PL-B2</strain>
    </source>
</reference>
<dbReference type="SUPFAM" id="SSF103473">
    <property type="entry name" value="MFS general substrate transporter"/>
    <property type="match status" value="1"/>
</dbReference>
<dbReference type="PROSITE" id="PS50850">
    <property type="entry name" value="MFS"/>
    <property type="match status" value="1"/>
</dbReference>
<keyword evidence="9" id="KW-1185">Reference proteome</keyword>
<evidence type="ECO:0000256" key="4">
    <source>
        <dbReference type="ARBA" id="ARBA00022989"/>
    </source>
</evidence>
<feature type="transmembrane region" description="Helical" evidence="6">
    <location>
        <begin position="47"/>
        <end position="68"/>
    </location>
</feature>
<feature type="transmembrane region" description="Helical" evidence="6">
    <location>
        <begin position="172"/>
        <end position="190"/>
    </location>
</feature>
<keyword evidence="5 6" id="KW-0472">Membrane</keyword>
<dbReference type="Gene3D" id="1.20.1250.20">
    <property type="entry name" value="MFS general substrate transporter like domains"/>
    <property type="match status" value="2"/>
</dbReference>
<keyword evidence="3 6" id="KW-0812">Transmembrane</keyword>
<accession>A0ABS7K0M8</accession>
<sequence>METKKFWTYENKLLTLLFFVWGFVFVDRLALNFLFPFMTEELGLTNTHIGIIVSAFSLTWACSGWFGGLLSDKIGKKKNILMISVLLFSVCSLLTGVANGFLMLIIFRMLMGVTEGPVFPVAQSLLSVASSPHRRGFNMGLFQSSSTALLASFLGPIIIVALANTFGWRPTFFLTIIPGLILFFLIWKVVKEPVELTLKDEKPEEKVPLSLVLRNKNVVVSVFVAIFTVTWYLNINTFTPLYLVDKGISPTNMSFIMAALGLGGVLWGFGVPAISDKIGRKPTMIIFSFITAVAPLGFIFLGTSQMALLMIAAFIGNVGVGTMVLSMSNMPSESVPAKYVATAVGFIMAIGELVGGVGITALAGMAADKYGLVAPMWIAIVSTILCGFLAFLYYETAPIKINKQKLPQVTPTNTEI</sequence>
<feature type="transmembrane region" description="Helical" evidence="6">
    <location>
        <begin position="80"/>
        <end position="99"/>
    </location>
</feature>
<evidence type="ECO:0000256" key="5">
    <source>
        <dbReference type="ARBA" id="ARBA00023136"/>
    </source>
</evidence>
<dbReference type="EMBL" id="JACWFH010000006">
    <property type="protein sequence ID" value="MBY0095690.1"/>
    <property type="molecule type" value="Genomic_DNA"/>
</dbReference>
<dbReference type="InterPro" id="IPR020846">
    <property type="entry name" value="MFS_dom"/>
</dbReference>
<evidence type="ECO:0000313" key="8">
    <source>
        <dbReference type="EMBL" id="MBY0095690.1"/>
    </source>
</evidence>
<dbReference type="InterPro" id="IPR011701">
    <property type="entry name" value="MFS"/>
</dbReference>
<feature type="transmembrane region" description="Helical" evidence="6">
    <location>
        <begin position="307"/>
        <end position="327"/>
    </location>
</feature>
<evidence type="ECO:0000256" key="6">
    <source>
        <dbReference type="SAM" id="Phobius"/>
    </source>
</evidence>
<dbReference type="InterPro" id="IPR036259">
    <property type="entry name" value="MFS_trans_sf"/>
</dbReference>
<evidence type="ECO:0000259" key="7">
    <source>
        <dbReference type="PROSITE" id="PS50850"/>
    </source>
</evidence>
<evidence type="ECO:0000256" key="3">
    <source>
        <dbReference type="ARBA" id="ARBA00022692"/>
    </source>
</evidence>
<dbReference type="Proteomes" id="UP000769780">
    <property type="component" value="Unassembled WGS sequence"/>
</dbReference>
<feature type="transmembrane region" description="Helical" evidence="6">
    <location>
        <begin position="147"/>
        <end position="166"/>
    </location>
</feature>
<evidence type="ECO:0000313" key="9">
    <source>
        <dbReference type="Proteomes" id="UP000769780"/>
    </source>
</evidence>
<dbReference type="PANTHER" id="PTHR23508">
    <property type="entry name" value="CARBOXYLIC ACID TRANSPORTER PROTEIN HOMOLOG"/>
    <property type="match status" value="1"/>
</dbReference>
<feature type="transmembrane region" description="Helical" evidence="6">
    <location>
        <begin position="211"/>
        <end position="233"/>
    </location>
</feature>
<feature type="transmembrane region" description="Helical" evidence="6">
    <location>
        <begin position="12"/>
        <end position="35"/>
    </location>
</feature>
<feature type="transmembrane region" description="Helical" evidence="6">
    <location>
        <begin position="283"/>
        <end position="301"/>
    </location>
</feature>
<comment type="subcellular location">
    <subcellularLocation>
        <location evidence="1">Cell membrane</location>
        <topology evidence="1">Multi-pass membrane protein</topology>
    </subcellularLocation>
</comment>
<dbReference type="Pfam" id="PF07690">
    <property type="entry name" value="MFS_1"/>
    <property type="match status" value="1"/>
</dbReference>
<organism evidence="8 9">
    <name type="scientific">Mesobacillus maritimus</name>
    <dbReference type="NCBI Taxonomy" id="1643336"/>
    <lineage>
        <taxon>Bacteria</taxon>
        <taxon>Bacillati</taxon>
        <taxon>Bacillota</taxon>
        <taxon>Bacilli</taxon>
        <taxon>Bacillales</taxon>
        <taxon>Bacillaceae</taxon>
        <taxon>Mesobacillus</taxon>
    </lineage>
</organism>
<keyword evidence="2" id="KW-0813">Transport</keyword>
<gene>
    <name evidence="8" type="ORF">H0185_02510</name>
</gene>